<dbReference type="Proteomes" id="UP000184123">
    <property type="component" value="Unassembled WGS sequence"/>
</dbReference>
<reference evidence="2 3" key="1">
    <citation type="submission" date="2016-11" db="EMBL/GenBank/DDBJ databases">
        <authorList>
            <person name="Jaros S."/>
            <person name="Januszkiewicz K."/>
            <person name="Wedrychowicz H."/>
        </authorList>
    </citation>
    <scope>NUCLEOTIDE SEQUENCE [LARGE SCALE GENOMIC DNA]</scope>
    <source>
        <strain evidence="2 3">DSM 4740</strain>
    </source>
</reference>
<protein>
    <submittedName>
        <fullName evidence="2">Uncharacterized protein</fullName>
    </submittedName>
</protein>
<proteinExistence type="predicted"/>
<dbReference type="EMBL" id="FRCA01000007">
    <property type="protein sequence ID" value="SHM37639.1"/>
    <property type="molecule type" value="Genomic_DNA"/>
</dbReference>
<feature type="region of interest" description="Disordered" evidence="1">
    <location>
        <begin position="1"/>
        <end position="20"/>
    </location>
</feature>
<organism evidence="2 3">
    <name type="scientific">Halomonas cupida</name>
    <dbReference type="NCBI Taxonomy" id="44933"/>
    <lineage>
        <taxon>Bacteria</taxon>
        <taxon>Pseudomonadati</taxon>
        <taxon>Pseudomonadota</taxon>
        <taxon>Gammaproteobacteria</taxon>
        <taxon>Oceanospirillales</taxon>
        <taxon>Halomonadaceae</taxon>
        <taxon>Halomonas</taxon>
    </lineage>
</organism>
<evidence type="ECO:0000313" key="2">
    <source>
        <dbReference type="EMBL" id="SHM37639.1"/>
    </source>
</evidence>
<gene>
    <name evidence="2" type="ORF">SAMN05660971_02878</name>
</gene>
<evidence type="ECO:0000313" key="3">
    <source>
        <dbReference type="Proteomes" id="UP000184123"/>
    </source>
</evidence>
<dbReference type="AlphaFoldDB" id="A0A1M7IAG0"/>
<sequence>MTQHVLDQGESRAPEKQLVSRPTPYPAVLLKLLSMRDAVSAIERLIASYLAIDSRRGPLQ</sequence>
<evidence type="ECO:0000256" key="1">
    <source>
        <dbReference type="SAM" id="MobiDB-lite"/>
    </source>
</evidence>
<accession>A0A1M7IAG0</accession>
<name>A0A1M7IAG0_9GAMM</name>